<accession>A0ABQ3V7J7</accession>
<dbReference type="Gene3D" id="3.30.420.10">
    <property type="entry name" value="Ribonuclease H-like superfamily/Ribonuclease H"/>
    <property type="match status" value="1"/>
</dbReference>
<dbReference type="EMBL" id="BNJG01000006">
    <property type="protein sequence ID" value="GHO60825.1"/>
    <property type="molecule type" value="Genomic_DNA"/>
</dbReference>
<sequence>MEAQWIADRAALRTLAVRHPTWGPTQLARLLGYSRSWVKKWLKRLQEAPPHDLEVLRSHSRARHTPPPAYDPSVVQRIIEIRVQPPEGLQRLPGPRTILYYFHRDPDLRREGARLPRSPRAIWRLLHQTGLLVEQEAHEHHLLPRPGPLQEVQVDFKDTSTVRPDPSEPGSKQQHVVEICNAVDAGTSIWLDAQVHADFHAETALQAVINFLFTYGCPPMMTFDHDPRWVGSRSGRDFPSALCRFLRCVGVEPHLCPPHQPKKNAFVERLHRSLKEECLLVHHPGTLQEVRTVTAQYQHHYNQKRPHQGFSCRNQPPRVAFPTLPTLPPLPDPVDPDAWLQALHGHALARKIGSDGCVTVDGETYSISRALCGQQVTLLLHAPEWALDVWLGDQTIKQLPLKGLIGHPLPLSRSIQLMLDQAFERQLRFRRQRLVQHMLWA</sequence>
<protein>
    <recommendedName>
        <fullName evidence="1">Integrase catalytic domain-containing protein</fullName>
    </recommendedName>
</protein>
<evidence type="ECO:0000259" key="1">
    <source>
        <dbReference type="PROSITE" id="PS50994"/>
    </source>
</evidence>
<organism evidence="2 3">
    <name type="scientific">Ktedonobacter robiniae</name>
    <dbReference type="NCBI Taxonomy" id="2778365"/>
    <lineage>
        <taxon>Bacteria</taxon>
        <taxon>Bacillati</taxon>
        <taxon>Chloroflexota</taxon>
        <taxon>Ktedonobacteria</taxon>
        <taxon>Ktedonobacterales</taxon>
        <taxon>Ktedonobacteraceae</taxon>
        <taxon>Ktedonobacter</taxon>
    </lineage>
</organism>
<feature type="domain" description="Integrase catalytic" evidence="1">
    <location>
        <begin position="142"/>
        <end position="325"/>
    </location>
</feature>
<dbReference type="SUPFAM" id="SSF46689">
    <property type="entry name" value="Homeodomain-like"/>
    <property type="match status" value="1"/>
</dbReference>
<evidence type="ECO:0000313" key="2">
    <source>
        <dbReference type="EMBL" id="GHO60825.1"/>
    </source>
</evidence>
<proteinExistence type="predicted"/>
<dbReference type="InterPro" id="IPR036397">
    <property type="entry name" value="RNaseH_sf"/>
</dbReference>
<dbReference type="PROSITE" id="PS50994">
    <property type="entry name" value="INTEGRASE"/>
    <property type="match status" value="1"/>
</dbReference>
<dbReference type="InterPro" id="IPR009057">
    <property type="entry name" value="Homeodomain-like_sf"/>
</dbReference>
<reference evidence="2 3" key="1">
    <citation type="journal article" date="2021" name="Int. J. Syst. Evol. Microbiol.">
        <title>Reticulibacter mediterranei gen. nov., sp. nov., within the new family Reticulibacteraceae fam. nov., and Ktedonospora formicarum gen. nov., sp. nov., Ktedonobacter robiniae sp. nov., Dictyobacter formicarum sp. nov. and Dictyobacter arantiisoli sp. nov., belonging to the class Ktedonobacteria.</title>
        <authorList>
            <person name="Yabe S."/>
            <person name="Zheng Y."/>
            <person name="Wang C.M."/>
            <person name="Sakai Y."/>
            <person name="Abe K."/>
            <person name="Yokota A."/>
            <person name="Donadio S."/>
            <person name="Cavaletti L."/>
            <person name="Monciardini P."/>
        </authorList>
    </citation>
    <scope>NUCLEOTIDE SEQUENCE [LARGE SCALE GENOMIC DNA]</scope>
    <source>
        <strain evidence="2 3">SOSP1-30</strain>
    </source>
</reference>
<dbReference type="PANTHER" id="PTHR35004">
    <property type="entry name" value="TRANSPOSASE RV3428C-RELATED"/>
    <property type="match status" value="1"/>
</dbReference>
<dbReference type="InterPro" id="IPR012337">
    <property type="entry name" value="RNaseH-like_sf"/>
</dbReference>
<dbReference type="InterPro" id="IPR001584">
    <property type="entry name" value="Integrase_cat-core"/>
</dbReference>
<dbReference type="Proteomes" id="UP000654345">
    <property type="component" value="Unassembled WGS sequence"/>
</dbReference>
<name>A0ABQ3V7J7_9CHLR</name>
<dbReference type="PANTHER" id="PTHR35004:SF7">
    <property type="entry name" value="INTEGRASE PROTEIN"/>
    <property type="match status" value="1"/>
</dbReference>
<dbReference type="Pfam" id="PF13683">
    <property type="entry name" value="rve_3"/>
    <property type="match status" value="1"/>
</dbReference>
<dbReference type="RefSeq" id="WP_201376848.1">
    <property type="nucleotide sequence ID" value="NZ_BNJG01000006.1"/>
</dbReference>
<dbReference type="SUPFAM" id="SSF53098">
    <property type="entry name" value="Ribonuclease H-like"/>
    <property type="match status" value="1"/>
</dbReference>
<keyword evidence="3" id="KW-1185">Reference proteome</keyword>
<gene>
    <name evidence="2" type="ORF">KSB_93000</name>
</gene>
<evidence type="ECO:0000313" key="3">
    <source>
        <dbReference type="Proteomes" id="UP000654345"/>
    </source>
</evidence>
<comment type="caution">
    <text evidence="2">The sequence shown here is derived from an EMBL/GenBank/DDBJ whole genome shotgun (WGS) entry which is preliminary data.</text>
</comment>